<dbReference type="Gene3D" id="3.30.460.10">
    <property type="entry name" value="Beta Polymerase, domain 2"/>
    <property type="match status" value="1"/>
</dbReference>
<dbReference type="GO" id="GO:0016740">
    <property type="term" value="F:transferase activity"/>
    <property type="evidence" value="ECO:0007669"/>
    <property type="project" value="UniProtKB-KW"/>
</dbReference>
<reference evidence="2" key="1">
    <citation type="submission" date="2019-10" db="EMBL/GenBank/DDBJ databases">
        <title>Metagenomic sequencing of thiosulfate-disproportionating enrichment culture.</title>
        <authorList>
            <person name="Umezawa K."/>
            <person name="Kojima H."/>
            <person name="Fukui M."/>
        </authorList>
    </citation>
    <scope>NUCLEOTIDE SEQUENCE</scope>
    <source>
        <strain evidence="2">45J</strain>
    </source>
</reference>
<dbReference type="NCBIfam" id="NF047752">
    <property type="entry name" value="MntA_antitoxin"/>
    <property type="match status" value="1"/>
</dbReference>
<keyword evidence="2" id="KW-0808">Transferase</keyword>
<protein>
    <submittedName>
        <fullName evidence="2">Nucleotidyltransferase domain-containing protein</fullName>
    </submittedName>
</protein>
<evidence type="ECO:0000259" key="1">
    <source>
        <dbReference type="Pfam" id="PF18765"/>
    </source>
</evidence>
<dbReference type="InterPro" id="IPR041633">
    <property type="entry name" value="Polbeta"/>
</dbReference>
<gene>
    <name evidence="2" type="ORF">A45J_1898</name>
</gene>
<dbReference type="Pfam" id="PF18765">
    <property type="entry name" value="Polbeta"/>
    <property type="match status" value="1"/>
</dbReference>
<dbReference type="SUPFAM" id="SSF81301">
    <property type="entry name" value="Nucleotidyltransferase"/>
    <property type="match status" value="1"/>
</dbReference>
<accession>A0A5J4L7J9</accession>
<dbReference type="EMBL" id="BLAB01000001">
    <property type="protein sequence ID" value="GER94139.1"/>
    <property type="molecule type" value="Genomic_DNA"/>
</dbReference>
<dbReference type="AlphaFoldDB" id="A0A5J4L7J9"/>
<dbReference type="PANTHER" id="PTHR43852">
    <property type="entry name" value="NUCLEOTIDYLTRANSFERASE"/>
    <property type="match status" value="1"/>
</dbReference>
<evidence type="ECO:0000313" key="2">
    <source>
        <dbReference type="EMBL" id="GER94139.1"/>
    </source>
</evidence>
<organism evidence="2">
    <name type="scientific">hot springs metagenome</name>
    <dbReference type="NCBI Taxonomy" id="433727"/>
    <lineage>
        <taxon>unclassified sequences</taxon>
        <taxon>metagenomes</taxon>
        <taxon>ecological metagenomes</taxon>
    </lineage>
</organism>
<proteinExistence type="predicted"/>
<name>A0A5J4L7J9_9ZZZZ</name>
<dbReference type="InterPro" id="IPR052930">
    <property type="entry name" value="TA_antitoxin_MntA"/>
</dbReference>
<dbReference type="CDD" id="cd05403">
    <property type="entry name" value="NT_KNTase_like"/>
    <property type="match status" value="1"/>
</dbReference>
<dbReference type="InterPro" id="IPR043519">
    <property type="entry name" value="NT_sf"/>
</dbReference>
<dbReference type="PANTHER" id="PTHR43852:SF3">
    <property type="entry name" value="NUCLEOTIDYLTRANSFERASE"/>
    <property type="match status" value="1"/>
</dbReference>
<comment type="caution">
    <text evidence="2">The sequence shown here is derived from an EMBL/GenBank/DDBJ whole genome shotgun (WGS) entry which is preliminary data.</text>
</comment>
<feature type="domain" description="Polymerase beta nucleotidyltransferase" evidence="1">
    <location>
        <begin position="10"/>
        <end position="97"/>
    </location>
</feature>
<sequence>MDTQGILSGIKAFLDNRMEILLAFVFGSFTEERLTEESDVDVAILFKDNPDLSLLTEIMDGISKITGRETDVVVLNNASPIIKMQVLKKGQVVKKANHSVYNEFFLRTVREYDDLKMVRKQQEENILKGRLYVRT</sequence>